<accession>A0AAD5P6N1</accession>
<evidence type="ECO:0000313" key="3">
    <source>
        <dbReference type="Proteomes" id="UP001209540"/>
    </source>
</evidence>
<feature type="compositionally biased region" description="Polar residues" evidence="1">
    <location>
        <begin position="58"/>
        <end position="68"/>
    </location>
</feature>
<organism evidence="2 3">
    <name type="scientific">Phascolomyces articulosus</name>
    <dbReference type="NCBI Taxonomy" id="60185"/>
    <lineage>
        <taxon>Eukaryota</taxon>
        <taxon>Fungi</taxon>
        <taxon>Fungi incertae sedis</taxon>
        <taxon>Mucoromycota</taxon>
        <taxon>Mucoromycotina</taxon>
        <taxon>Mucoromycetes</taxon>
        <taxon>Mucorales</taxon>
        <taxon>Lichtheimiaceae</taxon>
        <taxon>Phascolomyces</taxon>
    </lineage>
</organism>
<dbReference type="AlphaFoldDB" id="A0AAD5P6N1"/>
<reference evidence="2" key="2">
    <citation type="submission" date="2023-02" db="EMBL/GenBank/DDBJ databases">
        <authorList>
            <consortium name="DOE Joint Genome Institute"/>
            <person name="Mondo S.J."/>
            <person name="Chang Y."/>
            <person name="Wang Y."/>
            <person name="Ahrendt S."/>
            <person name="Andreopoulos W."/>
            <person name="Barry K."/>
            <person name="Beard J."/>
            <person name="Benny G.L."/>
            <person name="Blankenship S."/>
            <person name="Bonito G."/>
            <person name="Cuomo C."/>
            <person name="Desiro A."/>
            <person name="Gervers K.A."/>
            <person name="Hundley H."/>
            <person name="Kuo A."/>
            <person name="LaButti K."/>
            <person name="Lang B.F."/>
            <person name="Lipzen A."/>
            <person name="O'Donnell K."/>
            <person name="Pangilinan J."/>
            <person name="Reynolds N."/>
            <person name="Sandor L."/>
            <person name="Smith M.W."/>
            <person name="Tsang A."/>
            <person name="Grigoriev I.V."/>
            <person name="Stajich J.E."/>
            <person name="Spatafora J.W."/>
        </authorList>
    </citation>
    <scope>NUCLEOTIDE SEQUENCE</scope>
    <source>
        <strain evidence="2">RSA 2281</strain>
    </source>
</reference>
<name>A0AAD5P6N1_9FUNG</name>
<feature type="compositionally biased region" description="Polar residues" evidence="1">
    <location>
        <begin position="150"/>
        <end position="171"/>
    </location>
</feature>
<comment type="caution">
    <text evidence="2">The sequence shown here is derived from an EMBL/GenBank/DDBJ whole genome shotgun (WGS) entry which is preliminary data.</text>
</comment>
<dbReference type="EMBL" id="JAIXMP010000075">
    <property type="protein sequence ID" value="KAI9243328.1"/>
    <property type="molecule type" value="Genomic_DNA"/>
</dbReference>
<feature type="compositionally biased region" description="Polar residues" evidence="1">
    <location>
        <begin position="111"/>
        <end position="126"/>
    </location>
</feature>
<feature type="region of interest" description="Disordered" evidence="1">
    <location>
        <begin position="51"/>
        <end position="72"/>
    </location>
</feature>
<dbReference type="Proteomes" id="UP001209540">
    <property type="component" value="Unassembled WGS sequence"/>
</dbReference>
<protein>
    <submittedName>
        <fullName evidence="2">Uncharacterized protein</fullName>
    </submittedName>
</protein>
<evidence type="ECO:0000313" key="2">
    <source>
        <dbReference type="EMBL" id="KAI9243328.1"/>
    </source>
</evidence>
<keyword evidence="3" id="KW-1185">Reference proteome</keyword>
<proteinExistence type="predicted"/>
<reference evidence="2" key="1">
    <citation type="journal article" date="2022" name="IScience">
        <title>Evolution of zygomycete secretomes and the origins of terrestrial fungal ecologies.</title>
        <authorList>
            <person name="Chang Y."/>
            <person name="Wang Y."/>
            <person name="Mondo S."/>
            <person name="Ahrendt S."/>
            <person name="Andreopoulos W."/>
            <person name="Barry K."/>
            <person name="Beard J."/>
            <person name="Benny G.L."/>
            <person name="Blankenship S."/>
            <person name="Bonito G."/>
            <person name="Cuomo C."/>
            <person name="Desiro A."/>
            <person name="Gervers K.A."/>
            <person name="Hundley H."/>
            <person name="Kuo A."/>
            <person name="LaButti K."/>
            <person name="Lang B.F."/>
            <person name="Lipzen A."/>
            <person name="O'Donnell K."/>
            <person name="Pangilinan J."/>
            <person name="Reynolds N."/>
            <person name="Sandor L."/>
            <person name="Smith M.E."/>
            <person name="Tsang A."/>
            <person name="Grigoriev I.V."/>
            <person name="Stajich J.E."/>
            <person name="Spatafora J.W."/>
        </authorList>
    </citation>
    <scope>NUCLEOTIDE SEQUENCE</scope>
    <source>
        <strain evidence="2">RSA 2281</strain>
    </source>
</reference>
<evidence type="ECO:0000256" key="1">
    <source>
        <dbReference type="SAM" id="MobiDB-lite"/>
    </source>
</evidence>
<feature type="region of interest" description="Disordered" evidence="1">
    <location>
        <begin position="111"/>
        <end position="171"/>
    </location>
</feature>
<sequence length="171" mass="18592">MACGNKNTSDSSAMMTDDLSSRLNSFSFSTPEEQLIKQLDSSTRINSVFQSTRHHQPESNAPVNTTEWETPLRKVEETEDGWGDLPPAYTAISQNSMFGFNSIMEADISSSSPATAKPKQSVNPNSGFGRFHNAPVSFTSMPTSTETTTKNQSVNPNNKMSIGNNSDDGSK</sequence>
<feature type="compositionally biased region" description="Low complexity" evidence="1">
    <location>
        <begin position="137"/>
        <end position="149"/>
    </location>
</feature>
<gene>
    <name evidence="2" type="ORF">BDA99DRAFT_530612</name>
</gene>